<feature type="compositionally biased region" description="Low complexity" evidence="1">
    <location>
        <begin position="502"/>
        <end position="520"/>
    </location>
</feature>
<dbReference type="InterPro" id="IPR022435">
    <property type="entry name" value="Surface-anchored_actinobac"/>
</dbReference>
<comment type="caution">
    <text evidence="3">The sequence shown here is derived from an EMBL/GenBank/DDBJ whole genome shotgun (WGS) entry which is preliminary data.</text>
</comment>
<feature type="chain" id="PRO_5003462472" description="Surface-anchored protein" evidence="2">
    <location>
        <begin position="29"/>
        <end position="848"/>
    </location>
</feature>
<reference evidence="3 4" key="1">
    <citation type="submission" date="2011-06" db="EMBL/GenBank/DDBJ databases">
        <authorList>
            <person name="Muzny D."/>
            <person name="Qin X."/>
            <person name="Deng J."/>
            <person name="Jiang H."/>
            <person name="Liu Y."/>
            <person name="Qu J."/>
            <person name="Song X.-Z."/>
            <person name="Zhang L."/>
            <person name="Thornton R."/>
            <person name="Coyle M."/>
            <person name="Francisco L."/>
            <person name="Jackson L."/>
            <person name="Javaid M."/>
            <person name="Korchina V."/>
            <person name="Kovar C."/>
            <person name="Mata R."/>
            <person name="Mathew T."/>
            <person name="Ngo R."/>
            <person name="Nguyen L."/>
            <person name="Nguyen N."/>
            <person name="Okwuonu G."/>
            <person name="Ongeri F."/>
            <person name="Pham C."/>
            <person name="Simmons D."/>
            <person name="Wilczek-Boney K."/>
            <person name="Hale W."/>
            <person name="Jakkamsetti A."/>
            <person name="Pham P."/>
            <person name="Ruth R."/>
            <person name="San Lucas F."/>
            <person name="Warren J."/>
            <person name="Zhang J."/>
            <person name="Zhao Z."/>
            <person name="Zhou C."/>
            <person name="Zhu D."/>
            <person name="Lee S."/>
            <person name="Bess C."/>
            <person name="Blankenburg K."/>
            <person name="Forbes L."/>
            <person name="Fu Q."/>
            <person name="Gubbala S."/>
            <person name="Hirani K."/>
            <person name="Jayaseelan J.C."/>
            <person name="Lara F."/>
            <person name="Munidasa M."/>
            <person name="Palculict T."/>
            <person name="Patil S."/>
            <person name="Pu L.-L."/>
            <person name="Saada N."/>
            <person name="Tang L."/>
            <person name="Weissenberger G."/>
            <person name="Zhu Y."/>
            <person name="Hemphill L."/>
            <person name="Shang Y."/>
            <person name="Youmans B."/>
            <person name="Ayvaz T."/>
            <person name="Ross M."/>
            <person name="Santibanez J."/>
            <person name="Aqrawi P."/>
            <person name="Gross S."/>
            <person name="Joshi V."/>
            <person name="Fowler G."/>
            <person name="Nazareth L."/>
            <person name="Reid J."/>
            <person name="Worley K."/>
            <person name="Petrosino J."/>
            <person name="Highlander S."/>
            <person name="Gibbs R."/>
        </authorList>
    </citation>
    <scope>NUCLEOTIDE SEQUENCE [LARGE SCALE GENOMIC DNA]</scope>
    <source>
        <strain evidence="3 4">ATCC 25577</strain>
    </source>
</reference>
<keyword evidence="4" id="KW-1185">Reference proteome</keyword>
<dbReference type="EMBL" id="AGBA01000013">
    <property type="protein sequence ID" value="EGY78015.1"/>
    <property type="molecule type" value="Genomic_DNA"/>
</dbReference>
<gene>
    <name evidence="3" type="ORF">HMPREF9153_1558</name>
</gene>
<protein>
    <recommendedName>
        <fullName evidence="5">Surface-anchored protein</fullName>
    </recommendedName>
</protein>
<evidence type="ECO:0000256" key="2">
    <source>
        <dbReference type="SAM" id="SignalP"/>
    </source>
</evidence>
<evidence type="ECO:0000256" key="1">
    <source>
        <dbReference type="SAM" id="MobiDB-lite"/>
    </source>
</evidence>
<dbReference type="AlphaFoldDB" id="G4CYF1"/>
<feature type="signal peptide" evidence="2">
    <location>
        <begin position="1"/>
        <end position="28"/>
    </location>
</feature>
<dbReference type="NCBIfam" id="TIGR03769">
    <property type="entry name" value="P_ac_wall_RPT"/>
    <property type="match status" value="2"/>
</dbReference>
<feature type="region of interest" description="Disordered" evidence="1">
    <location>
        <begin position="491"/>
        <end position="534"/>
    </location>
</feature>
<dbReference type="NCBIfam" id="NF038134">
    <property type="entry name" value="choice_anch_M"/>
    <property type="match status" value="2"/>
</dbReference>
<dbReference type="PATRIC" id="fig|997355.3.peg.1532"/>
<evidence type="ECO:0000313" key="4">
    <source>
        <dbReference type="Proteomes" id="UP000005332"/>
    </source>
</evidence>
<dbReference type="HOGENOM" id="CLU_009657_1_0_11"/>
<feature type="region of interest" description="Disordered" evidence="1">
    <location>
        <begin position="743"/>
        <end position="848"/>
    </location>
</feature>
<sequence>MHPTRTLGALSAALAAAVLFAGAPAGHAGPDDGKVVTTEAHVDAPKTYWEDGHFVLKNEAHMTAVPLDGTVNWIGRGYSTLLRPEQKFMFTVPDDPAFAPLSDHGRRWYAAPHIAGDHNTPIWAGFGADDKIPADTFRDGSFSLDVVGFSGPGRMEAFNAWDHSLNRLLSSHDPSYRSSYLTPGNHTHNVTAFTKPGRYVVDYRTTARGKDGRLIASKTSTLVWQVGGTRPADKATTPLEDRFAAAHSGKPSTPYTFTMKSHTGRDKPADDQLTDLVFDAGDTAAEGTVTFFIDGFHLAEVPVHGGRATWSEMIGSGTSKFQTVFVPAAGSTAPRWASSQLAYQFGQKSASTTSATGLDTLPTPHSQDPAPAFDLKEYMPTKAVKWSVDVTPGKPDEDSDKPFVTKIKLSDPRYRANIDGGYYDAPDAKYSTCQVYGVTDEHGELTVSNDGDVCGGYYLKLKIAPHALVKAPGGSIDVTVPLPKDSLTLHRNGELPMSDAGATATPTATPTSAPTVTPTPSLTPTPTPSASTSASSSVLTAPVLLEHGHVDLKATFDGGRLGAVVGDDTLSHAKQSVDRSIGSVALAVPDSARRRRPTAGFMADPRFDFLGKKGGLVHMLPQVNDNVHVWPGWSTNALAGTGAGPATLKLEPAVLPAGGAYDVFTADSLTGSLDHLIDSRHGRVSMTIPEPTHAHASWAFSKPGAYLLKASYTSRVGGHEVSSRPECLTFLVGDEAIAAHRAGRTPSCPATTSPGPSASSPVAPGPSTSSSVSPGPSVSSPVAPGPSASSPVSPSAPSVTATHPAPVSSATHSSVPASSVTAADRPMAPTSAHRVTHGMRLALPRTGV</sequence>
<evidence type="ECO:0000313" key="3">
    <source>
        <dbReference type="EMBL" id="EGY78015.1"/>
    </source>
</evidence>
<evidence type="ECO:0008006" key="5">
    <source>
        <dbReference type="Google" id="ProtNLM"/>
    </source>
</evidence>
<organism evidence="3 4">
    <name type="scientific">Cutibacterium avidum ATCC 25577</name>
    <dbReference type="NCBI Taxonomy" id="997355"/>
    <lineage>
        <taxon>Bacteria</taxon>
        <taxon>Bacillati</taxon>
        <taxon>Actinomycetota</taxon>
        <taxon>Actinomycetes</taxon>
        <taxon>Propionibacteriales</taxon>
        <taxon>Propionibacteriaceae</taxon>
        <taxon>Cutibacterium</taxon>
    </lineage>
</organism>
<keyword evidence="2" id="KW-0732">Signal</keyword>
<dbReference type="RefSeq" id="WP_004810891.1">
    <property type="nucleotide sequence ID" value="NZ_JH165054.1"/>
</dbReference>
<accession>G4CYF1</accession>
<dbReference type="Proteomes" id="UP000005332">
    <property type="component" value="Unassembled WGS sequence"/>
</dbReference>
<name>G4CYF1_9ACTN</name>
<feature type="compositionally biased region" description="Low complexity" evidence="1">
    <location>
        <begin position="745"/>
        <end position="823"/>
    </location>
</feature>
<proteinExistence type="predicted"/>